<evidence type="ECO:0000313" key="2">
    <source>
        <dbReference type="EMBL" id="MBE5039977.1"/>
    </source>
</evidence>
<keyword evidence="3" id="KW-1185">Reference proteome</keyword>
<proteinExistence type="predicted"/>
<feature type="region of interest" description="Disordered" evidence="1">
    <location>
        <begin position="34"/>
        <end position="53"/>
    </location>
</feature>
<reference evidence="2" key="1">
    <citation type="submission" date="2020-10" db="EMBL/GenBank/DDBJ databases">
        <title>ChiBAC.</title>
        <authorList>
            <person name="Zenner C."/>
            <person name="Hitch T.C.A."/>
            <person name="Clavel T."/>
        </authorList>
    </citation>
    <scope>NUCLEOTIDE SEQUENCE</scope>
    <source>
        <strain evidence="2">DSM 107454</strain>
    </source>
</reference>
<dbReference type="Proteomes" id="UP000806542">
    <property type="component" value="Unassembled WGS sequence"/>
</dbReference>
<sequence length="119" mass="12933">MEESVDLSGAVDMLKNMLDNEEGQQQIQNILNMFGGSAPDTSESPGEATGGIDPESVAMMLKIQKAMSAMNSGRNSSQSQLLMALKPFLKPARREKVDSAVKLLNLTRVFAVMRENGEE</sequence>
<dbReference type="RefSeq" id="WP_226392526.1">
    <property type="nucleotide sequence ID" value="NZ_JADCKB010000009.1"/>
</dbReference>
<gene>
    <name evidence="2" type="ORF">INF28_05805</name>
</gene>
<dbReference type="AlphaFoldDB" id="A0A9D5M5R4"/>
<organism evidence="2 3">
    <name type="scientific">Ructibacterium gallinarum</name>
    <dbReference type="NCBI Taxonomy" id="2779355"/>
    <lineage>
        <taxon>Bacteria</taxon>
        <taxon>Bacillati</taxon>
        <taxon>Bacillota</taxon>
        <taxon>Clostridia</taxon>
        <taxon>Eubacteriales</taxon>
        <taxon>Oscillospiraceae</taxon>
        <taxon>Ructibacterium</taxon>
    </lineage>
</organism>
<evidence type="ECO:0000313" key="3">
    <source>
        <dbReference type="Proteomes" id="UP000806542"/>
    </source>
</evidence>
<dbReference type="EMBL" id="JADCKB010000009">
    <property type="protein sequence ID" value="MBE5039977.1"/>
    <property type="molecule type" value="Genomic_DNA"/>
</dbReference>
<evidence type="ECO:0000256" key="1">
    <source>
        <dbReference type="SAM" id="MobiDB-lite"/>
    </source>
</evidence>
<comment type="caution">
    <text evidence="2">The sequence shown here is derived from an EMBL/GenBank/DDBJ whole genome shotgun (WGS) entry which is preliminary data.</text>
</comment>
<name>A0A9D5M5R4_9FIRM</name>
<protein>
    <submittedName>
        <fullName evidence="2">Uncharacterized protein</fullName>
    </submittedName>
</protein>
<accession>A0A9D5M5R4</accession>